<evidence type="ECO:0000313" key="3">
    <source>
        <dbReference type="Proteomes" id="UP001470230"/>
    </source>
</evidence>
<evidence type="ECO:0000256" key="1">
    <source>
        <dbReference type="SAM" id="Coils"/>
    </source>
</evidence>
<gene>
    <name evidence="2" type="ORF">M9Y10_045228</name>
</gene>
<dbReference type="Proteomes" id="UP001470230">
    <property type="component" value="Unassembled WGS sequence"/>
</dbReference>
<comment type="caution">
    <text evidence="2">The sequence shown here is derived from an EMBL/GenBank/DDBJ whole genome shotgun (WGS) entry which is preliminary data.</text>
</comment>
<accession>A0ABR2JV02</accession>
<keyword evidence="1" id="KW-0175">Coiled coil</keyword>
<dbReference type="EMBL" id="JAPFFF010000009">
    <property type="protein sequence ID" value="KAK8882586.1"/>
    <property type="molecule type" value="Genomic_DNA"/>
</dbReference>
<evidence type="ECO:0000313" key="2">
    <source>
        <dbReference type="EMBL" id="KAK8882586.1"/>
    </source>
</evidence>
<proteinExistence type="predicted"/>
<sequence length="165" mass="19569">MSANQEAETVEKSKKDENVEVEKVEMEKLDDGLILGLVINQMEENLENEMYNFEKQKEEANDDYNQVLESVRNQKENLRNLEAFQQKQQREVESLKKNYSQYAKELNEIKNFINQRPTQSDKNKWTFQTLSGIAADLISQIENEKERQQELYRQNLLLDFLQNGD</sequence>
<feature type="coiled-coil region" evidence="1">
    <location>
        <begin position="7"/>
        <end position="154"/>
    </location>
</feature>
<organism evidence="2 3">
    <name type="scientific">Tritrichomonas musculus</name>
    <dbReference type="NCBI Taxonomy" id="1915356"/>
    <lineage>
        <taxon>Eukaryota</taxon>
        <taxon>Metamonada</taxon>
        <taxon>Parabasalia</taxon>
        <taxon>Tritrichomonadida</taxon>
        <taxon>Tritrichomonadidae</taxon>
        <taxon>Tritrichomonas</taxon>
    </lineage>
</organism>
<reference evidence="2 3" key="1">
    <citation type="submission" date="2024-04" db="EMBL/GenBank/DDBJ databases">
        <title>Tritrichomonas musculus Genome.</title>
        <authorList>
            <person name="Alves-Ferreira E."/>
            <person name="Grigg M."/>
            <person name="Lorenzi H."/>
            <person name="Galac M."/>
        </authorList>
    </citation>
    <scope>NUCLEOTIDE SEQUENCE [LARGE SCALE GENOMIC DNA]</scope>
    <source>
        <strain evidence="2 3">EAF2021</strain>
    </source>
</reference>
<protein>
    <submittedName>
        <fullName evidence="2">Uncharacterized protein</fullName>
    </submittedName>
</protein>
<keyword evidence="3" id="KW-1185">Reference proteome</keyword>
<name>A0ABR2JV02_9EUKA</name>